<dbReference type="InParanoid" id="D7TYU9"/>
<keyword evidence="2" id="KW-1185">Reference proteome</keyword>
<evidence type="ECO:0000313" key="1">
    <source>
        <dbReference type="EMBL" id="CBI35676.3"/>
    </source>
</evidence>
<sequence length="27" mass="3237">MRMLNTYNSYGLIVHYGLTKFLLLDLF</sequence>
<evidence type="ECO:0000313" key="2">
    <source>
        <dbReference type="Proteomes" id="UP000009183"/>
    </source>
</evidence>
<dbReference type="PaxDb" id="29760-VIT_00s0269g00060.t01"/>
<reference evidence="2" key="1">
    <citation type="journal article" date="2007" name="Nature">
        <title>The grapevine genome sequence suggests ancestral hexaploidization in major angiosperm phyla.</title>
        <authorList>
            <consortium name="The French-Italian Public Consortium for Grapevine Genome Characterization."/>
            <person name="Jaillon O."/>
            <person name="Aury J.-M."/>
            <person name="Noel B."/>
            <person name="Policriti A."/>
            <person name="Clepet C."/>
            <person name="Casagrande A."/>
            <person name="Choisne N."/>
            <person name="Aubourg S."/>
            <person name="Vitulo N."/>
            <person name="Jubin C."/>
            <person name="Vezzi A."/>
            <person name="Legeai F."/>
            <person name="Hugueney P."/>
            <person name="Dasilva C."/>
            <person name="Horner D."/>
            <person name="Mica E."/>
            <person name="Jublot D."/>
            <person name="Poulain J."/>
            <person name="Bruyere C."/>
            <person name="Billault A."/>
            <person name="Segurens B."/>
            <person name="Gouyvenoux M."/>
            <person name="Ugarte E."/>
            <person name="Cattonaro F."/>
            <person name="Anthouard V."/>
            <person name="Vico V."/>
            <person name="Del Fabbro C."/>
            <person name="Alaux M."/>
            <person name="Di Gaspero G."/>
            <person name="Dumas V."/>
            <person name="Felice N."/>
            <person name="Paillard S."/>
            <person name="Juman I."/>
            <person name="Moroldo M."/>
            <person name="Scalabrin S."/>
            <person name="Canaguier A."/>
            <person name="Le Clainche I."/>
            <person name="Malacrida G."/>
            <person name="Durand E."/>
            <person name="Pesole G."/>
            <person name="Laucou V."/>
            <person name="Chatelet P."/>
            <person name="Merdinoglu D."/>
            <person name="Delledonne M."/>
            <person name="Pezzotti M."/>
            <person name="Lecharny A."/>
            <person name="Scarpelli C."/>
            <person name="Artiguenave F."/>
            <person name="Pe M.E."/>
            <person name="Valle G."/>
            <person name="Morgante M."/>
            <person name="Caboche M."/>
            <person name="Adam-Blondon A.-F."/>
            <person name="Weissenbach J."/>
            <person name="Quetier F."/>
            <person name="Wincker P."/>
        </authorList>
    </citation>
    <scope>NUCLEOTIDE SEQUENCE [LARGE SCALE GENOMIC DNA]</scope>
    <source>
        <strain evidence="2">cv. Pinot noir / PN40024</strain>
    </source>
</reference>
<dbReference type="AlphaFoldDB" id="D7TYU9"/>
<dbReference type="HOGENOM" id="CLU_3415665_0_0_1"/>
<proteinExistence type="predicted"/>
<accession>D7TYU9</accession>
<name>D7TYU9_VITVI</name>
<protein>
    <submittedName>
        <fullName evidence="1">Uncharacterized protein</fullName>
    </submittedName>
</protein>
<gene>
    <name evidence="1" type="ORF">VIT_00s0269g00060</name>
</gene>
<dbReference type="EMBL" id="FN596280">
    <property type="protein sequence ID" value="CBI35676.3"/>
    <property type="molecule type" value="Genomic_DNA"/>
</dbReference>
<organism evidence="1 2">
    <name type="scientific">Vitis vinifera</name>
    <name type="common">Grape</name>
    <dbReference type="NCBI Taxonomy" id="29760"/>
    <lineage>
        <taxon>Eukaryota</taxon>
        <taxon>Viridiplantae</taxon>
        <taxon>Streptophyta</taxon>
        <taxon>Embryophyta</taxon>
        <taxon>Tracheophyta</taxon>
        <taxon>Spermatophyta</taxon>
        <taxon>Magnoliopsida</taxon>
        <taxon>eudicotyledons</taxon>
        <taxon>Gunneridae</taxon>
        <taxon>Pentapetalae</taxon>
        <taxon>rosids</taxon>
        <taxon>Vitales</taxon>
        <taxon>Vitaceae</taxon>
        <taxon>Viteae</taxon>
        <taxon>Vitis</taxon>
    </lineage>
</organism>
<dbReference type="Proteomes" id="UP000009183">
    <property type="component" value="Unassembled WGS sequence, unordered"/>
</dbReference>